<name>A0A7X1AVG6_9BACT</name>
<proteinExistence type="inferred from homology"/>
<reference evidence="5 6" key="1">
    <citation type="submission" date="2020-07" db="EMBL/GenBank/DDBJ databases">
        <authorList>
            <person name="Feng X."/>
        </authorList>
    </citation>
    <scope>NUCLEOTIDE SEQUENCE [LARGE SCALE GENOMIC DNA]</scope>
    <source>
        <strain evidence="5 6">JCM14086</strain>
    </source>
</reference>
<gene>
    <name evidence="5" type="ORF">H5P30_01780</name>
</gene>
<organism evidence="5 6">
    <name type="scientific">Puniceicoccus vermicola</name>
    <dbReference type="NCBI Taxonomy" id="388746"/>
    <lineage>
        <taxon>Bacteria</taxon>
        <taxon>Pseudomonadati</taxon>
        <taxon>Verrucomicrobiota</taxon>
        <taxon>Opitutia</taxon>
        <taxon>Puniceicoccales</taxon>
        <taxon>Puniceicoccaceae</taxon>
        <taxon>Puniceicoccus</taxon>
    </lineage>
</organism>
<dbReference type="InterPro" id="IPR000318">
    <property type="entry name" value="Nase_comp1_CS"/>
</dbReference>
<dbReference type="PANTHER" id="PTHR33712">
    <property type="entry name" value="LIGHT-INDEPENDENT PROTOCHLOROPHYLLIDE REDUCTASE SUBUNIT B"/>
    <property type="match status" value="1"/>
</dbReference>
<keyword evidence="6" id="KW-1185">Reference proteome</keyword>
<keyword evidence="2 3" id="KW-0535">Nitrogen fixation</keyword>
<evidence type="ECO:0000313" key="6">
    <source>
        <dbReference type="Proteomes" id="UP000525652"/>
    </source>
</evidence>
<dbReference type="PANTHER" id="PTHR33712:SF7">
    <property type="entry name" value="LIGHT-INDEPENDENT PROTOCHLOROPHYLLIDE REDUCTASE SUBUNIT B"/>
    <property type="match status" value="1"/>
</dbReference>
<dbReference type="GO" id="GO:0016163">
    <property type="term" value="F:nitrogenase activity"/>
    <property type="evidence" value="ECO:0007669"/>
    <property type="project" value="InterPro"/>
</dbReference>
<sequence>MANDVCGADGLPAGGDIPAAATRNACKLCSPLGASMVFKGIRGCLPFLHGSQGCATYIRRYMISHFREPVDIASSSFTEDDAIFGGAKNFADGLDNVIRQYHPEIIGVATTCLSETIGEHMIGMIRDFQNTRGSEMPLVHVSTPAYTGTHAEGFQAAVLEVVRSFVEVAPEGPVAGRVNVLPGMMSCADLRHLAEICRAYQLKPTLLPDYNETLEGGGWDAYHRISPGGTPLEEIRAMGKAAATIEFGHSREKREESAGALLESRHGIPNFLHGWPLGIAASDRLYASLSEISGNQMPEVFRKERGRLVDAYVDAHKYVSGKTAAVYGEPDLVVGLAGFLSEIGIRPIICATGSKVPRWDRRLASEIEGGMEDIEALSGVDHASISVRARARKPDLLLGSSKGYPLARELGIPLLRIGFPLHDRFGGQRELSVGYRGTQYLFDRVVNALLEARQENNETGYSYL</sequence>
<dbReference type="InterPro" id="IPR050152">
    <property type="entry name" value="ChlB/BchB/BchZ"/>
</dbReference>
<dbReference type="Pfam" id="PF00148">
    <property type="entry name" value="Oxidored_nitro"/>
    <property type="match status" value="1"/>
</dbReference>
<dbReference type="EMBL" id="JACHVA010000022">
    <property type="protein sequence ID" value="MBC2600504.1"/>
    <property type="molecule type" value="Genomic_DNA"/>
</dbReference>
<dbReference type="SUPFAM" id="SSF53807">
    <property type="entry name" value="Helical backbone' metal receptor"/>
    <property type="match status" value="1"/>
</dbReference>
<dbReference type="AlphaFoldDB" id="A0A7X1AVG6"/>
<evidence type="ECO:0000313" key="5">
    <source>
        <dbReference type="EMBL" id="MBC2600504.1"/>
    </source>
</evidence>
<accession>A0A7X1AVG6</accession>
<comment type="caution">
    <text evidence="5">The sequence shown here is derived from an EMBL/GenBank/DDBJ whole genome shotgun (WGS) entry which is preliminary data.</text>
</comment>
<evidence type="ECO:0000256" key="1">
    <source>
        <dbReference type="ARBA" id="ARBA00011002"/>
    </source>
</evidence>
<dbReference type="Gene3D" id="1.20.89.10">
    <property type="entry name" value="Nitrogenase Molybdenum-iron Protein, subunit B, domain 4"/>
    <property type="match status" value="1"/>
</dbReference>
<dbReference type="InterPro" id="IPR000510">
    <property type="entry name" value="Nase/OxRdtase_comp1"/>
</dbReference>
<evidence type="ECO:0000259" key="4">
    <source>
        <dbReference type="Pfam" id="PF00148"/>
    </source>
</evidence>
<dbReference type="Gene3D" id="3.40.50.1980">
    <property type="entry name" value="Nitrogenase molybdenum iron protein domain"/>
    <property type="match status" value="3"/>
</dbReference>
<dbReference type="Proteomes" id="UP000525652">
    <property type="component" value="Unassembled WGS sequence"/>
</dbReference>
<feature type="domain" description="Nitrogenase/oxidoreductase component 1" evidence="4">
    <location>
        <begin position="29"/>
        <end position="449"/>
    </location>
</feature>
<comment type="similarity">
    <text evidence="1 3">Belongs to the NifD/NifK/NifE/NifN family.</text>
</comment>
<evidence type="ECO:0000256" key="2">
    <source>
        <dbReference type="ARBA" id="ARBA00023231"/>
    </source>
</evidence>
<evidence type="ECO:0000256" key="3">
    <source>
        <dbReference type="RuleBase" id="RU004021"/>
    </source>
</evidence>
<protein>
    <submittedName>
        <fullName evidence="5">Nitrogenase</fullName>
    </submittedName>
</protein>
<dbReference type="PROSITE" id="PS00699">
    <property type="entry name" value="NITROGENASE_1_1"/>
    <property type="match status" value="1"/>
</dbReference>